<evidence type="ECO:0000259" key="10">
    <source>
        <dbReference type="Pfam" id="PF02224"/>
    </source>
</evidence>
<reference evidence="11 12" key="1">
    <citation type="submission" date="2016-10" db="EMBL/GenBank/DDBJ databases">
        <authorList>
            <person name="de Groot N.N."/>
        </authorList>
    </citation>
    <scope>NUCLEOTIDE SEQUENCE [LARGE SCALE GENOMIC DNA]</scope>
    <source>
        <strain evidence="11 12">DSM 27630</strain>
    </source>
</reference>
<dbReference type="GO" id="GO:0036430">
    <property type="term" value="F:CMP kinase activity"/>
    <property type="evidence" value="ECO:0007669"/>
    <property type="project" value="RHEA"/>
</dbReference>
<dbReference type="GO" id="GO:0005524">
    <property type="term" value="F:ATP binding"/>
    <property type="evidence" value="ECO:0007669"/>
    <property type="project" value="UniProtKB-UniRule"/>
</dbReference>
<dbReference type="Proteomes" id="UP000198668">
    <property type="component" value="Unassembled WGS sequence"/>
</dbReference>
<evidence type="ECO:0000256" key="5">
    <source>
        <dbReference type="ARBA" id="ARBA00022777"/>
    </source>
</evidence>
<keyword evidence="5 9" id="KW-0418">Kinase</keyword>
<accession>A0A1I3CGT6</accession>
<dbReference type="NCBIfam" id="TIGR00017">
    <property type="entry name" value="cmk"/>
    <property type="match status" value="1"/>
</dbReference>
<comment type="subcellular location">
    <subcellularLocation>
        <location evidence="9">Cytoplasm</location>
    </subcellularLocation>
</comment>
<organism evidence="11 12">
    <name type="scientific">Pisciglobus halotolerans</name>
    <dbReference type="NCBI Taxonomy" id="745365"/>
    <lineage>
        <taxon>Bacteria</taxon>
        <taxon>Bacillati</taxon>
        <taxon>Bacillota</taxon>
        <taxon>Bacilli</taxon>
        <taxon>Lactobacillales</taxon>
        <taxon>Carnobacteriaceae</taxon>
    </lineage>
</organism>
<sequence length="226" mass="25042">MVSQLKIAIDGPASAGKSTIAKLIAKDLNYIYCDTGAMYRSLTYAAIKKNIDPANEEALAALLKEMTISFKAGKEQQSVFVNGEDVTEEIRQPDVTNQVSAVSAHKKIREDLVRRQQEIAEDGGVVMDGRDIGTAVLPNAEVKIFMVASAAERAERRYKENLSKGIETPLLVLQKEIEERDYKDAHRQVSPLVQAEDAILIDTTNLSILEVVEKIKGIIEKKQEQE</sequence>
<feature type="domain" description="Cytidylate kinase" evidence="10">
    <location>
        <begin position="7"/>
        <end position="219"/>
    </location>
</feature>
<dbReference type="InterPro" id="IPR003136">
    <property type="entry name" value="Cytidylate_kin"/>
</dbReference>
<dbReference type="SUPFAM" id="SSF52540">
    <property type="entry name" value="P-loop containing nucleoside triphosphate hydrolases"/>
    <property type="match status" value="1"/>
</dbReference>
<comment type="catalytic activity">
    <reaction evidence="8 9">
        <text>CMP + ATP = CDP + ADP</text>
        <dbReference type="Rhea" id="RHEA:11600"/>
        <dbReference type="ChEBI" id="CHEBI:30616"/>
        <dbReference type="ChEBI" id="CHEBI:58069"/>
        <dbReference type="ChEBI" id="CHEBI:60377"/>
        <dbReference type="ChEBI" id="CHEBI:456216"/>
        <dbReference type="EC" id="2.7.4.25"/>
    </reaction>
</comment>
<evidence type="ECO:0000256" key="2">
    <source>
        <dbReference type="ARBA" id="ARBA00022490"/>
    </source>
</evidence>
<dbReference type="GO" id="GO:0036431">
    <property type="term" value="F:dCMP kinase activity"/>
    <property type="evidence" value="ECO:0007669"/>
    <property type="project" value="InterPro"/>
</dbReference>
<dbReference type="RefSeq" id="WP_047391525.1">
    <property type="nucleotide sequence ID" value="NZ_FOQE01000018.1"/>
</dbReference>
<keyword evidence="4 9" id="KW-0547">Nucleotide-binding</keyword>
<dbReference type="PANTHER" id="PTHR21299:SF2">
    <property type="entry name" value="CYTIDYLATE KINASE"/>
    <property type="match status" value="1"/>
</dbReference>
<dbReference type="Gene3D" id="3.40.50.300">
    <property type="entry name" value="P-loop containing nucleotide triphosphate hydrolases"/>
    <property type="match status" value="1"/>
</dbReference>
<evidence type="ECO:0000256" key="3">
    <source>
        <dbReference type="ARBA" id="ARBA00022679"/>
    </source>
</evidence>
<feature type="binding site" evidence="9">
    <location>
        <begin position="11"/>
        <end position="19"/>
    </location>
    <ligand>
        <name>ATP</name>
        <dbReference type="ChEBI" id="CHEBI:30616"/>
    </ligand>
</feature>
<proteinExistence type="inferred from homology"/>
<dbReference type="EMBL" id="FOQE01000018">
    <property type="protein sequence ID" value="SFH73780.1"/>
    <property type="molecule type" value="Genomic_DNA"/>
</dbReference>
<dbReference type="GO" id="GO:0005829">
    <property type="term" value="C:cytosol"/>
    <property type="evidence" value="ECO:0007669"/>
    <property type="project" value="TreeGrafter"/>
</dbReference>
<evidence type="ECO:0000256" key="6">
    <source>
        <dbReference type="ARBA" id="ARBA00022840"/>
    </source>
</evidence>
<dbReference type="InterPro" id="IPR011994">
    <property type="entry name" value="Cytidylate_kinase_dom"/>
</dbReference>
<evidence type="ECO:0000256" key="4">
    <source>
        <dbReference type="ARBA" id="ARBA00022741"/>
    </source>
</evidence>
<dbReference type="HAMAP" id="MF_00238">
    <property type="entry name" value="Cytidyl_kinase_type1"/>
    <property type="match status" value="1"/>
</dbReference>
<evidence type="ECO:0000256" key="9">
    <source>
        <dbReference type="HAMAP-Rule" id="MF_00238"/>
    </source>
</evidence>
<evidence type="ECO:0000256" key="1">
    <source>
        <dbReference type="ARBA" id="ARBA00009427"/>
    </source>
</evidence>
<keyword evidence="6 9" id="KW-0067">ATP-binding</keyword>
<evidence type="ECO:0000256" key="7">
    <source>
        <dbReference type="ARBA" id="ARBA00047615"/>
    </source>
</evidence>
<comment type="catalytic activity">
    <reaction evidence="7 9">
        <text>dCMP + ATP = dCDP + ADP</text>
        <dbReference type="Rhea" id="RHEA:25094"/>
        <dbReference type="ChEBI" id="CHEBI:30616"/>
        <dbReference type="ChEBI" id="CHEBI:57566"/>
        <dbReference type="ChEBI" id="CHEBI:58593"/>
        <dbReference type="ChEBI" id="CHEBI:456216"/>
        <dbReference type="EC" id="2.7.4.25"/>
    </reaction>
</comment>
<dbReference type="OrthoDB" id="9807434at2"/>
<name>A0A1I3CGT6_9LACT</name>
<dbReference type="PANTHER" id="PTHR21299">
    <property type="entry name" value="CYTIDYLATE KINASE/PANTOATE-BETA-ALANINE LIGASE"/>
    <property type="match status" value="1"/>
</dbReference>
<comment type="similarity">
    <text evidence="1 9">Belongs to the cytidylate kinase family. Type 1 subfamily.</text>
</comment>
<dbReference type="EC" id="2.7.4.25" evidence="9"/>
<dbReference type="FunFam" id="3.40.50.300:FF:000484">
    <property type="entry name" value="Cytidylate kinase"/>
    <property type="match status" value="1"/>
</dbReference>
<protein>
    <recommendedName>
        <fullName evidence="9">Cytidylate kinase</fullName>
        <shortName evidence="9">CK</shortName>
        <ecNumber evidence="9">2.7.4.25</ecNumber>
    </recommendedName>
    <alternativeName>
        <fullName evidence="9">Cytidine monophosphate kinase</fullName>
        <shortName evidence="9">CMP kinase</shortName>
    </alternativeName>
</protein>
<gene>
    <name evidence="9" type="primary">cmk</name>
    <name evidence="11" type="ORF">SAMN04489868_11820</name>
</gene>
<dbReference type="InterPro" id="IPR027417">
    <property type="entry name" value="P-loop_NTPase"/>
</dbReference>
<dbReference type="CDD" id="cd02020">
    <property type="entry name" value="CMPK"/>
    <property type="match status" value="1"/>
</dbReference>
<keyword evidence="2 9" id="KW-0963">Cytoplasm</keyword>
<keyword evidence="12" id="KW-1185">Reference proteome</keyword>
<dbReference type="Pfam" id="PF02224">
    <property type="entry name" value="Cytidylate_kin"/>
    <property type="match status" value="1"/>
</dbReference>
<evidence type="ECO:0000256" key="8">
    <source>
        <dbReference type="ARBA" id="ARBA00048478"/>
    </source>
</evidence>
<dbReference type="GO" id="GO:0015949">
    <property type="term" value="P:nucleobase-containing small molecule interconversion"/>
    <property type="evidence" value="ECO:0007669"/>
    <property type="project" value="TreeGrafter"/>
</dbReference>
<keyword evidence="3 9" id="KW-0808">Transferase</keyword>
<evidence type="ECO:0000313" key="12">
    <source>
        <dbReference type="Proteomes" id="UP000198668"/>
    </source>
</evidence>
<dbReference type="AlphaFoldDB" id="A0A1I3CGT6"/>
<evidence type="ECO:0000313" key="11">
    <source>
        <dbReference type="EMBL" id="SFH73780.1"/>
    </source>
</evidence>
<dbReference type="GO" id="GO:0006220">
    <property type="term" value="P:pyrimidine nucleotide metabolic process"/>
    <property type="evidence" value="ECO:0007669"/>
    <property type="project" value="UniProtKB-UniRule"/>
</dbReference>